<accession>A0ACC8XCY3</accession>
<gene>
    <name evidence="1" type="ORF">AN640_08475</name>
</gene>
<dbReference type="EMBL" id="LJHD01000233">
    <property type="protein sequence ID" value="ONI40680.1"/>
    <property type="molecule type" value="Genomic_DNA"/>
</dbReference>
<evidence type="ECO:0000313" key="1">
    <source>
        <dbReference type="EMBL" id="ONI40680.1"/>
    </source>
</evidence>
<evidence type="ECO:0000313" key="2">
    <source>
        <dbReference type="Proteomes" id="UP000188637"/>
    </source>
</evidence>
<dbReference type="Proteomes" id="UP000188637">
    <property type="component" value="Unassembled WGS sequence"/>
</dbReference>
<organism evidence="1 2">
    <name type="scientific">Candidatus Epulonipiscium fishelsonii</name>
    <dbReference type="NCBI Taxonomy" id="77094"/>
    <lineage>
        <taxon>Bacteria</taxon>
        <taxon>Bacillati</taxon>
        <taxon>Bacillota</taxon>
        <taxon>Clostridia</taxon>
        <taxon>Lachnospirales</taxon>
        <taxon>Lachnospiraceae</taxon>
        <taxon>Candidatus Epulonipiscium</taxon>
    </lineage>
</organism>
<sequence>MNRPIGIFDSGVGGLTVVKEVMRQLPQESIVYFGDTARVPYGSKSKDTVTKFSSQIIKFLLEQNVKSIIIACNTVNSNCISELRAMFPKINIVGVVDAGVKMASTVTVNGRIGVIGTQATIDSNRYENLLRINNSNFEVYSKACPLFVPLVEDGWINHLVTRLITSHYLHDLIQEDIDTLILGCTHYPMLKEVIQEIVGDIMLINPAIEVARSIGEILENMDLKSHTNATYSFYVSDQANRMKQTAEMFLGCPIGKVTTVEIEKCYC</sequence>
<reference evidence="1" key="1">
    <citation type="submission" date="2016-08" db="EMBL/GenBank/DDBJ databases">
        <authorList>
            <person name="Ngugi D.K."/>
            <person name="Miyake S."/>
            <person name="Stingl U."/>
        </authorList>
    </citation>
    <scope>NUCLEOTIDE SEQUENCE</scope>
    <source>
        <strain evidence="1">SCG-D08WGA-EpuloA1</strain>
    </source>
</reference>
<protein>
    <submittedName>
        <fullName evidence="1">Glutamate racemase</fullName>
    </submittedName>
</protein>
<comment type="caution">
    <text evidence="1">The sequence shown here is derived from an EMBL/GenBank/DDBJ whole genome shotgun (WGS) entry which is preliminary data.</text>
</comment>
<keyword evidence="2" id="KW-1185">Reference proteome</keyword>
<name>A0ACC8XCY3_9FIRM</name>
<proteinExistence type="predicted"/>